<keyword evidence="4" id="KW-1185">Reference proteome</keyword>
<dbReference type="Pfam" id="PF08240">
    <property type="entry name" value="ADH_N"/>
    <property type="match status" value="1"/>
</dbReference>
<dbReference type="CDD" id="cd08255">
    <property type="entry name" value="2-desacetyl-2-hydroxyethyl_bacteriochlorophyllide_like"/>
    <property type="match status" value="1"/>
</dbReference>
<organism evidence="3 4">
    <name type="scientific">Rhodobium orientis</name>
    <dbReference type="NCBI Taxonomy" id="34017"/>
    <lineage>
        <taxon>Bacteria</taxon>
        <taxon>Pseudomonadati</taxon>
        <taxon>Pseudomonadota</taxon>
        <taxon>Alphaproteobacteria</taxon>
        <taxon>Hyphomicrobiales</taxon>
        <taxon>Rhodobiaceae</taxon>
        <taxon>Rhodobium</taxon>
    </lineage>
</organism>
<evidence type="ECO:0000259" key="2">
    <source>
        <dbReference type="Pfam" id="PF08240"/>
    </source>
</evidence>
<keyword evidence="1" id="KW-0560">Oxidoreductase</keyword>
<dbReference type="PANTHER" id="PTHR43189:SF1">
    <property type="entry name" value="ZINC-TYPE ALCOHOL DEHYDROGENASE-LIKE PROTEIN C1198.01"/>
    <property type="match status" value="1"/>
</dbReference>
<accession>A0A327JQF6</accession>
<evidence type="ECO:0000313" key="3">
    <source>
        <dbReference type="EMBL" id="RAI27806.1"/>
    </source>
</evidence>
<dbReference type="InterPro" id="IPR036291">
    <property type="entry name" value="NAD(P)-bd_dom_sf"/>
</dbReference>
<dbReference type="SUPFAM" id="SSF50129">
    <property type="entry name" value="GroES-like"/>
    <property type="match status" value="1"/>
</dbReference>
<comment type="caution">
    <text evidence="3">The sequence shown here is derived from an EMBL/GenBank/DDBJ whole genome shotgun (WGS) entry which is preliminary data.</text>
</comment>
<gene>
    <name evidence="3" type="primary">bchC</name>
    <name evidence="3" type="ORF">CH339_08785</name>
</gene>
<dbReference type="InterPro" id="IPR013154">
    <property type="entry name" value="ADH-like_N"/>
</dbReference>
<proteinExistence type="predicted"/>
<dbReference type="AlphaFoldDB" id="A0A327JQF6"/>
<dbReference type="EMBL" id="NPEV01000014">
    <property type="protein sequence ID" value="RAI27806.1"/>
    <property type="molecule type" value="Genomic_DNA"/>
</dbReference>
<dbReference type="RefSeq" id="WP_111433977.1">
    <property type="nucleotide sequence ID" value="NZ_JACIGG010000008.1"/>
</dbReference>
<protein>
    <submittedName>
        <fullName evidence="3">Chlorophyll synthesis pathway protein BchC</fullName>
    </submittedName>
</protein>
<dbReference type="GO" id="GO:0036354">
    <property type="term" value="F:bacteriochlorophyllide-a dehydrogenase activity"/>
    <property type="evidence" value="ECO:0007669"/>
    <property type="project" value="InterPro"/>
</dbReference>
<evidence type="ECO:0000256" key="1">
    <source>
        <dbReference type="ARBA" id="ARBA00023002"/>
    </source>
</evidence>
<dbReference type="Gene3D" id="3.90.180.10">
    <property type="entry name" value="Medium-chain alcohol dehydrogenases, catalytic domain"/>
    <property type="match status" value="2"/>
</dbReference>
<dbReference type="Proteomes" id="UP000249299">
    <property type="component" value="Unassembled WGS sequence"/>
</dbReference>
<sequence>MSTTAVVLSKPCTLELAEVTLSQRQPSDIVVDILWSGISTGTEKLLYQGLMPTFPGMGYPLVPGYEAVGIVADAPDGAGRKVGDMVFVPGARCYEGVNGLFGASAAQVQVCSSRTYRVPDSLGEQGVLLALAATAHHAIAVGGARAPELIIGHGVLGRLIARIIVALGHPAPVVWEANPQRREGDHPYQVIAPDSDGNAGYRSILDASGDHEILDKVIPHLSQNGIITLAGFYHLPLSFVFPPAFMREAQIRIAAEFKPENVGEVLRLINSGALSLDGLITHRMAAADAPRAYEIAFGDPDCLKMVLNWRSVS</sequence>
<dbReference type="Gene3D" id="3.40.50.720">
    <property type="entry name" value="NAD(P)-binding Rossmann-like Domain"/>
    <property type="match status" value="1"/>
</dbReference>
<dbReference type="InterPro" id="IPR011032">
    <property type="entry name" value="GroES-like_sf"/>
</dbReference>
<reference evidence="3 4" key="1">
    <citation type="submission" date="2017-07" db="EMBL/GenBank/DDBJ databases">
        <title>Draft Genome Sequences of Select Purple Nonsulfur Bacteria.</title>
        <authorList>
            <person name="Lasarre B."/>
            <person name="Mckinlay J.B."/>
        </authorList>
    </citation>
    <scope>NUCLEOTIDE SEQUENCE [LARGE SCALE GENOMIC DNA]</scope>
    <source>
        <strain evidence="3 4">DSM 11290</strain>
    </source>
</reference>
<dbReference type="NCBIfam" id="TIGR01202">
    <property type="entry name" value="bchC"/>
    <property type="match status" value="1"/>
</dbReference>
<name>A0A327JQF6_9HYPH</name>
<feature type="domain" description="Alcohol dehydrogenase-like N-terminal" evidence="2">
    <location>
        <begin position="26"/>
        <end position="108"/>
    </location>
</feature>
<dbReference type="PANTHER" id="PTHR43189">
    <property type="entry name" value="ZINC-TYPE ALCOHOL DEHYDROGENASE-LIKE PROTEIN C1198.01-RELATED"/>
    <property type="match status" value="1"/>
</dbReference>
<dbReference type="InterPro" id="IPR005903">
    <property type="entry name" value="BchC"/>
</dbReference>
<evidence type="ECO:0000313" key="4">
    <source>
        <dbReference type="Proteomes" id="UP000249299"/>
    </source>
</evidence>
<dbReference type="OrthoDB" id="9806940at2"/>
<dbReference type="SUPFAM" id="SSF51735">
    <property type="entry name" value="NAD(P)-binding Rossmann-fold domains"/>
    <property type="match status" value="1"/>
</dbReference>